<dbReference type="GO" id="GO:0016779">
    <property type="term" value="F:nucleotidyltransferase activity"/>
    <property type="evidence" value="ECO:0007669"/>
    <property type="project" value="UniProtKB-ARBA"/>
</dbReference>
<dbReference type="InterPro" id="IPR025877">
    <property type="entry name" value="MobA-like_NTP_Trfase"/>
</dbReference>
<accession>A0A1X6YJU9</accession>
<reference evidence="3 4" key="1">
    <citation type="submission" date="2017-03" db="EMBL/GenBank/DDBJ databases">
        <authorList>
            <person name="Afonso C.L."/>
            <person name="Miller P.J."/>
            <person name="Scott M.A."/>
            <person name="Spackman E."/>
            <person name="Goraichik I."/>
            <person name="Dimitrov K.M."/>
            <person name="Suarez D.L."/>
            <person name="Swayne D.E."/>
        </authorList>
    </citation>
    <scope>NUCLEOTIDE SEQUENCE [LARGE SCALE GENOMIC DNA]</scope>
    <source>
        <strain evidence="3 4">CECT 8110</strain>
    </source>
</reference>
<dbReference type="Proteomes" id="UP000193207">
    <property type="component" value="Unassembled WGS sequence"/>
</dbReference>
<evidence type="ECO:0000256" key="1">
    <source>
        <dbReference type="ARBA" id="ARBA00022842"/>
    </source>
</evidence>
<keyword evidence="1" id="KW-0460">Magnesium</keyword>
<feature type="domain" description="MobA-like NTP transferase" evidence="2">
    <location>
        <begin position="7"/>
        <end position="167"/>
    </location>
</feature>
<protein>
    <submittedName>
        <fullName evidence="3">Purine catabolism protein PucB</fullName>
    </submittedName>
</protein>
<dbReference type="PANTHER" id="PTHR43777">
    <property type="entry name" value="MOLYBDENUM COFACTOR CYTIDYLYLTRANSFERASE"/>
    <property type="match status" value="1"/>
</dbReference>
<dbReference type="Pfam" id="PF12804">
    <property type="entry name" value="NTP_transf_3"/>
    <property type="match status" value="1"/>
</dbReference>
<dbReference type="PANTHER" id="PTHR43777:SF1">
    <property type="entry name" value="MOLYBDENUM COFACTOR CYTIDYLYLTRANSFERASE"/>
    <property type="match status" value="1"/>
</dbReference>
<evidence type="ECO:0000313" key="4">
    <source>
        <dbReference type="Proteomes" id="UP000193207"/>
    </source>
</evidence>
<evidence type="ECO:0000259" key="2">
    <source>
        <dbReference type="Pfam" id="PF12804"/>
    </source>
</evidence>
<evidence type="ECO:0000313" key="3">
    <source>
        <dbReference type="EMBL" id="SLN22950.1"/>
    </source>
</evidence>
<dbReference type="InterPro" id="IPR029044">
    <property type="entry name" value="Nucleotide-diphossugar_trans"/>
</dbReference>
<organism evidence="3 4">
    <name type="scientific">Roseovarius halotolerans</name>
    <dbReference type="NCBI Taxonomy" id="505353"/>
    <lineage>
        <taxon>Bacteria</taxon>
        <taxon>Pseudomonadati</taxon>
        <taxon>Pseudomonadota</taxon>
        <taxon>Alphaproteobacteria</taxon>
        <taxon>Rhodobacterales</taxon>
        <taxon>Roseobacteraceae</taxon>
        <taxon>Roseovarius</taxon>
    </lineage>
</organism>
<dbReference type="OrthoDB" id="9779263at2"/>
<sequence>MDDIVILIPAAGDATRMRGRDKLLEPVDGLPLLARQVRVAEATGCPVLVTLRLRDTARHAALATVGAPERIELTDADEGIAASLRAGAAWAGKRGAMGLMVFLADLPELETADLLHMRARFRHDPAKPLRATDSNGQAGHPVIFPARLFGAMAQLSGDRGARAILADEDVVWLSLPGRRATLDLDTPEAWAEWRQRPRG</sequence>
<dbReference type="CDD" id="cd04182">
    <property type="entry name" value="GT_2_like_f"/>
    <property type="match status" value="1"/>
</dbReference>
<proteinExistence type="predicted"/>
<dbReference type="AlphaFoldDB" id="A0A1X6YJU9"/>
<dbReference type="EMBL" id="FWFU01000001">
    <property type="protein sequence ID" value="SLN22950.1"/>
    <property type="molecule type" value="Genomic_DNA"/>
</dbReference>
<dbReference type="RefSeq" id="WP_085816503.1">
    <property type="nucleotide sequence ID" value="NZ_FWFU01000001.1"/>
</dbReference>
<dbReference type="SUPFAM" id="SSF53448">
    <property type="entry name" value="Nucleotide-diphospho-sugar transferases"/>
    <property type="match status" value="1"/>
</dbReference>
<gene>
    <name evidence="3" type="primary">pucB</name>
    <name evidence="3" type="ORF">ROH8110_00904</name>
</gene>
<keyword evidence="4" id="KW-1185">Reference proteome</keyword>
<name>A0A1X6YJU9_9RHOB</name>
<dbReference type="Gene3D" id="3.90.550.10">
    <property type="entry name" value="Spore Coat Polysaccharide Biosynthesis Protein SpsA, Chain A"/>
    <property type="match status" value="1"/>
</dbReference>